<gene>
    <name evidence="2" type="primary">tsaB</name>
    <name evidence="2" type="ORF">WG616_02415</name>
</gene>
<dbReference type="SUPFAM" id="SSF53067">
    <property type="entry name" value="Actin-like ATPase domain"/>
    <property type="match status" value="1"/>
</dbReference>
<keyword evidence="2" id="KW-0808">Transferase</keyword>
<reference evidence="2" key="1">
    <citation type="submission" date="2024-03" db="EMBL/GenBank/DDBJ databases">
        <title>Complete genome sequence of Mycoplasma gypis type strain B1/T1.</title>
        <authorList>
            <person name="Spergser J."/>
        </authorList>
    </citation>
    <scope>NUCLEOTIDE SEQUENCE [LARGE SCALE GENOMIC DNA]</scope>
    <source>
        <strain evidence="2">B1/T1</strain>
    </source>
</reference>
<dbReference type="RefSeq" id="WP_205498273.1">
    <property type="nucleotide sequence ID" value="NZ_CP148066.1"/>
</dbReference>
<dbReference type="Proteomes" id="UP001460679">
    <property type="component" value="Chromosome"/>
</dbReference>
<organism evidence="2 3">
    <name type="scientific">[Mycoplasma] gypis</name>
    <dbReference type="NCBI Taxonomy" id="92404"/>
    <lineage>
        <taxon>Bacteria</taxon>
        <taxon>Bacillati</taxon>
        <taxon>Mycoplasmatota</taxon>
        <taxon>Mycoplasmoidales</taxon>
        <taxon>Metamycoplasmataceae</taxon>
        <taxon>Metamycoplasma</taxon>
    </lineage>
</organism>
<dbReference type="EMBL" id="CP148066">
    <property type="protein sequence ID" value="WXL28202.1"/>
    <property type="molecule type" value="Genomic_DNA"/>
</dbReference>
<dbReference type="Gene3D" id="3.30.420.200">
    <property type="match status" value="1"/>
</dbReference>
<dbReference type="Pfam" id="PF00814">
    <property type="entry name" value="TsaD"/>
    <property type="match status" value="1"/>
</dbReference>
<proteinExistence type="predicted"/>
<dbReference type="Gene3D" id="3.30.420.40">
    <property type="match status" value="1"/>
</dbReference>
<dbReference type="InterPro" id="IPR000905">
    <property type="entry name" value="Gcp-like_dom"/>
</dbReference>
<dbReference type="NCBIfam" id="TIGR03725">
    <property type="entry name" value="T6A_YeaZ"/>
    <property type="match status" value="1"/>
</dbReference>
<dbReference type="InterPro" id="IPR022496">
    <property type="entry name" value="T6A_TsaB"/>
</dbReference>
<keyword evidence="3" id="KW-1185">Reference proteome</keyword>
<feature type="domain" description="Gcp-like" evidence="1">
    <location>
        <begin position="42"/>
        <end position="98"/>
    </location>
</feature>
<name>A0ABZ2RMJ2_9BACT</name>
<sequence length="178" mass="20701">MKFYIDMCLDDFVVALLDKENQLLDYKIIKSLTKKVDDTPFAIKDLLKKYNLSMNEIESLWINRGPGSFTGSRIAVVFAKTIAQILNTKIYTTTSYKLLQKQTNKNPVIIKANKFSSYKIFINANDVDMELIKGIEEDKIDYEEIIYNFSKYTQCFTFESNIEKIDVLYFHEPQIGGK</sequence>
<evidence type="ECO:0000313" key="3">
    <source>
        <dbReference type="Proteomes" id="UP001460679"/>
    </source>
</evidence>
<dbReference type="EC" id="2.3.1.234" evidence="2"/>
<accession>A0ABZ2RMJ2</accession>
<dbReference type="GO" id="GO:0061711">
    <property type="term" value="F:tRNA N(6)-L-threonylcarbamoyladenine synthase activity"/>
    <property type="evidence" value="ECO:0007669"/>
    <property type="project" value="UniProtKB-EC"/>
</dbReference>
<evidence type="ECO:0000313" key="2">
    <source>
        <dbReference type="EMBL" id="WXL28202.1"/>
    </source>
</evidence>
<dbReference type="InterPro" id="IPR043129">
    <property type="entry name" value="ATPase_NBD"/>
</dbReference>
<keyword evidence="2" id="KW-0012">Acyltransferase</keyword>
<evidence type="ECO:0000259" key="1">
    <source>
        <dbReference type="Pfam" id="PF00814"/>
    </source>
</evidence>
<protein>
    <submittedName>
        <fullName evidence="2">tRNA (Adenosine(37)-N6)-threonylcarbamoyltransferase complex dimerization subunit type 1 TsaB</fullName>
        <ecNumber evidence="2">2.3.1.234</ecNumber>
    </submittedName>
</protein>